<accession>A0A0U1NXA2</accession>
<evidence type="ECO:0000313" key="2">
    <source>
        <dbReference type="EMBL" id="CRK82644.1"/>
    </source>
</evidence>
<dbReference type="AlphaFoldDB" id="A0A0U1NXA2"/>
<sequence length="47" mass="5472">MPEPGWKRGKRSLIGVVNDRNRLEKRKKVIDRGCQRPKPVGKEEKDS</sequence>
<dbReference type="EMBL" id="CVRB01000002">
    <property type="protein sequence ID" value="CRK82644.1"/>
    <property type="molecule type" value="Genomic_DNA"/>
</dbReference>
<dbReference type="Proteomes" id="UP000199087">
    <property type="component" value="Unassembled WGS sequence"/>
</dbReference>
<feature type="compositionally biased region" description="Basic and acidic residues" evidence="1">
    <location>
        <begin position="30"/>
        <end position="47"/>
    </location>
</feature>
<organism evidence="2 3">
    <name type="scientific">Neobacillus massiliamazoniensis</name>
    <dbReference type="NCBI Taxonomy" id="1499688"/>
    <lineage>
        <taxon>Bacteria</taxon>
        <taxon>Bacillati</taxon>
        <taxon>Bacillota</taxon>
        <taxon>Bacilli</taxon>
        <taxon>Bacillales</taxon>
        <taxon>Bacillaceae</taxon>
        <taxon>Neobacillus</taxon>
    </lineage>
</organism>
<proteinExistence type="predicted"/>
<reference evidence="3" key="1">
    <citation type="submission" date="2015-05" db="EMBL/GenBank/DDBJ databases">
        <authorList>
            <person name="Urmite Genomes"/>
        </authorList>
    </citation>
    <scope>NUCLEOTIDE SEQUENCE [LARGE SCALE GENOMIC DNA]</scope>
    <source>
        <strain evidence="3">LF1</strain>
    </source>
</reference>
<gene>
    <name evidence="2" type="ORF">BN000_02577</name>
</gene>
<keyword evidence="3" id="KW-1185">Reference proteome</keyword>
<evidence type="ECO:0000313" key="3">
    <source>
        <dbReference type="Proteomes" id="UP000199087"/>
    </source>
</evidence>
<dbReference type="STRING" id="1499688.BN000_02577"/>
<feature type="region of interest" description="Disordered" evidence="1">
    <location>
        <begin position="27"/>
        <end position="47"/>
    </location>
</feature>
<protein>
    <submittedName>
        <fullName evidence="2">Uncharacterized protein</fullName>
    </submittedName>
</protein>
<evidence type="ECO:0000256" key="1">
    <source>
        <dbReference type="SAM" id="MobiDB-lite"/>
    </source>
</evidence>
<dbReference type="RefSeq" id="WP_176699750.1">
    <property type="nucleotide sequence ID" value="NZ_CVRB01000002.1"/>
</dbReference>
<name>A0A0U1NXA2_9BACI</name>